<dbReference type="OrthoDB" id="417877at2759"/>
<dbReference type="SUPFAM" id="SSF54373">
    <property type="entry name" value="FAD-linked reductases, C-terminal domain"/>
    <property type="match status" value="1"/>
</dbReference>
<dbReference type="Proteomes" id="UP000298061">
    <property type="component" value="Unassembled WGS sequence"/>
</dbReference>
<dbReference type="PRINTS" id="PR00420">
    <property type="entry name" value="RNGMNOXGNASE"/>
</dbReference>
<gene>
    <name evidence="5" type="ORF">EWM64_g3302</name>
</gene>
<dbReference type="InterPro" id="IPR051104">
    <property type="entry name" value="FAD_monoxygenase"/>
</dbReference>
<dbReference type="InterPro" id="IPR036188">
    <property type="entry name" value="FAD/NAD-bd_sf"/>
</dbReference>
<comment type="caution">
    <text evidence="5">The sequence shown here is derived from an EMBL/GenBank/DDBJ whole genome shotgun (WGS) entry which is preliminary data.</text>
</comment>
<dbReference type="AlphaFoldDB" id="A0A4Z0A3A3"/>
<keyword evidence="1" id="KW-0285">Flavoprotein</keyword>
<dbReference type="Pfam" id="PF01494">
    <property type="entry name" value="FAD_binding_3"/>
    <property type="match status" value="1"/>
</dbReference>
<feature type="domain" description="FAD-binding" evidence="4">
    <location>
        <begin position="16"/>
        <end position="195"/>
    </location>
</feature>
<keyword evidence="2" id="KW-0274">FAD</keyword>
<dbReference type="PANTHER" id="PTHR46720">
    <property type="entry name" value="HYDROXYLASE, PUTATIVE (AFU_ORTHOLOGUE AFUA_3G01460)-RELATED"/>
    <property type="match status" value="1"/>
</dbReference>
<keyword evidence="6" id="KW-1185">Reference proteome</keyword>
<dbReference type="SUPFAM" id="SSF51905">
    <property type="entry name" value="FAD/NAD(P)-binding domain"/>
    <property type="match status" value="1"/>
</dbReference>
<dbReference type="PANTHER" id="PTHR46720:SF3">
    <property type="entry name" value="FAD-BINDING DOMAIN-CONTAINING PROTEIN-RELATED"/>
    <property type="match status" value="1"/>
</dbReference>
<proteinExistence type="predicted"/>
<dbReference type="InterPro" id="IPR002938">
    <property type="entry name" value="FAD-bd"/>
</dbReference>
<reference evidence="5 6" key="1">
    <citation type="submission" date="2019-02" db="EMBL/GenBank/DDBJ databases">
        <title>Genome sequencing of the rare red list fungi Hericium alpestre (H. flagellum).</title>
        <authorList>
            <person name="Buettner E."/>
            <person name="Kellner H."/>
        </authorList>
    </citation>
    <scope>NUCLEOTIDE SEQUENCE [LARGE SCALE GENOMIC DNA]</scope>
    <source>
        <strain evidence="5 6">DSM 108284</strain>
    </source>
</reference>
<organism evidence="5 6">
    <name type="scientific">Hericium alpestre</name>
    <dbReference type="NCBI Taxonomy" id="135208"/>
    <lineage>
        <taxon>Eukaryota</taxon>
        <taxon>Fungi</taxon>
        <taxon>Dikarya</taxon>
        <taxon>Basidiomycota</taxon>
        <taxon>Agaricomycotina</taxon>
        <taxon>Agaricomycetes</taxon>
        <taxon>Russulales</taxon>
        <taxon>Hericiaceae</taxon>
        <taxon>Hericium</taxon>
    </lineage>
</organism>
<protein>
    <recommendedName>
        <fullName evidence="4">FAD-binding domain-containing protein</fullName>
    </recommendedName>
</protein>
<evidence type="ECO:0000256" key="2">
    <source>
        <dbReference type="ARBA" id="ARBA00022827"/>
    </source>
</evidence>
<dbReference type="GO" id="GO:0071949">
    <property type="term" value="F:FAD binding"/>
    <property type="evidence" value="ECO:0007669"/>
    <property type="project" value="InterPro"/>
</dbReference>
<evidence type="ECO:0000259" key="4">
    <source>
        <dbReference type="Pfam" id="PF01494"/>
    </source>
</evidence>
<keyword evidence="3" id="KW-0560">Oxidoreductase</keyword>
<accession>A0A4Z0A3A3</accession>
<evidence type="ECO:0000313" key="5">
    <source>
        <dbReference type="EMBL" id="TFY80711.1"/>
    </source>
</evidence>
<name>A0A4Z0A3A3_9AGAM</name>
<evidence type="ECO:0000256" key="1">
    <source>
        <dbReference type="ARBA" id="ARBA00022630"/>
    </source>
</evidence>
<dbReference type="EMBL" id="SFCI01000299">
    <property type="protein sequence ID" value="TFY80711.1"/>
    <property type="molecule type" value="Genomic_DNA"/>
</dbReference>
<sequence length="448" mass="48272">MPSSGPNTSSPAPKFRVAICGAGPGGLTLATAILKYTPLSSSIAIDIYEAAPEVGTVGAGISVWPRTSALLNAMGLLDGLSGEIGAVGTGISEGLGFTYRLSEQAEEGINFFSLKVPTDPLLIHRSALLTTLQRGLESSDASNCTVQIHTNARLTSYTSHSPTSPITLHFADQPSAQADVLIGADGIRSAVRSTMFAAPSMRDISLKEKVEPRWTGVVAYRSLITMEDLKKVWTPEQVRASGLRAMIYTGKNKHIVSYPISRGALINFVGFYTVPGAYESRAAYPGKWVKDVPVEDVKKCYEGWEGEVQGLLQAHAMETHFGAGAGQSMEDAHILGRLLAHPLTTLDGKRGTTDVTTALKIYEAVRFDFARGVVRTARAVGLAYEFDNGWDLPPSFLDSLRRNDDKATQWLERWAYEGLDNGGSVVERGCEDEGCKAANTEIVNVEER</sequence>
<evidence type="ECO:0000313" key="6">
    <source>
        <dbReference type="Proteomes" id="UP000298061"/>
    </source>
</evidence>
<dbReference type="Gene3D" id="3.50.50.60">
    <property type="entry name" value="FAD/NAD(P)-binding domain"/>
    <property type="match status" value="1"/>
</dbReference>
<dbReference type="STRING" id="135208.A0A4Z0A3A3"/>
<evidence type="ECO:0000256" key="3">
    <source>
        <dbReference type="ARBA" id="ARBA00023002"/>
    </source>
</evidence>
<dbReference type="GO" id="GO:0044550">
    <property type="term" value="P:secondary metabolite biosynthetic process"/>
    <property type="evidence" value="ECO:0007669"/>
    <property type="project" value="TreeGrafter"/>
</dbReference>
<dbReference type="GO" id="GO:0016491">
    <property type="term" value="F:oxidoreductase activity"/>
    <property type="evidence" value="ECO:0007669"/>
    <property type="project" value="UniProtKB-KW"/>
</dbReference>